<dbReference type="EMBL" id="SRLO01000167">
    <property type="protein sequence ID" value="TNN70160.1"/>
    <property type="molecule type" value="Genomic_DNA"/>
</dbReference>
<sequence>MRSCSLPCCPSPSCSTVSDTREPPSTLSCRGILDGSWIRGPWAAGPLSSSWAPLSPSRL</sequence>
<dbReference type="AlphaFoldDB" id="A0A4Z2HX96"/>
<organism evidence="2 3">
    <name type="scientific">Liparis tanakae</name>
    <name type="common">Tanaka's snailfish</name>
    <dbReference type="NCBI Taxonomy" id="230148"/>
    <lineage>
        <taxon>Eukaryota</taxon>
        <taxon>Metazoa</taxon>
        <taxon>Chordata</taxon>
        <taxon>Craniata</taxon>
        <taxon>Vertebrata</taxon>
        <taxon>Euteleostomi</taxon>
        <taxon>Actinopterygii</taxon>
        <taxon>Neopterygii</taxon>
        <taxon>Teleostei</taxon>
        <taxon>Neoteleostei</taxon>
        <taxon>Acanthomorphata</taxon>
        <taxon>Eupercaria</taxon>
        <taxon>Perciformes</taxon>
        <taxon>Cottioidei</taxon>
        <taxon>Cottales</taxon>
        <taxon>Liparidae</taxon>
        <taxon>Liparis</taxon>
    </lineage>
</organism>
<dbReference type="Proteomes" id="UP000314294">
    <property type="component" value="Unassembled WGS sequence"/>
</dbReference>
<evidence type="ECO:0000256" key="1">
    <source>
        <dbReference type="SAM" id="MobiDB-lite"/>
    </source>
</evidence>
<gene>
    <name evidence="2" type="ORF">EYF80_019661</name>
</gene>
<accession>A0A4Z2HX96</accession>
<keyword evidence="3" id="KW-1185">Reference proteome</keyword>
<name>A0A4Z2HX96_9TELE</name>
<evidence type="ECO:0000313" key="3">
    <source>
        <dbReference type="Proteomes" id="UP000314294"/>
    </source>
</evidence>
<feature type="region of interest" description="Disordered" evidence="1">
    <location>
        <begin position="1"/>
        <end position="22"/>
    </location>
</feature>
<reference evidence="2 3" key="1">
    <citation type="submission" date="2019-03" db="EMBL/GenBank/DDBJ databases">
        <title>First draft genome of Liparis tanakae, snailfish: a comprehensive survey of snailfish specific genes.</title>
        <authorList>
            <person name="Kim W."/>
            <person name="Song I."/>
            <person name="Jeong J.-H."/>
            <person name="Kim D."/>
            <person name="Kim S."/>
            <person name="Ryu S."/>
            <person name="Song J.Y."/>
            <person name="Lee S.K."/>
        </authorList>
    </citation>
    <scope>NUCLEOTIDE SEQUENCE [LARGE SCALE GENOMIC DNA]</scope>
    <source>
        <tissue evidence="2">Muscle</tissue>
    </source>
</reference>
<evidence type="ECO:0000313" key="2">
    <source>
        <dbReference type="EMBL" id="TNN70160.1"/>
    </source>
</evidence>
<comment type="caution">
    <text evidence="2">The sequence shown here is derived from an EMBL/GenBank/DDBJ whole genome shotgun (WGS) entry which is preliminary data.</text>
</comment>
<proteinExistence type="predicted"/>
<protein>
    <submittedName>
        <fullName evidence="2">Uncharacterized protein</fullName>
    </submittedName>
</protein>